<dbReference type="InterPro" id="IPR035398">
    <property type="entry name" value="Bac_rhamnosid_C"/>
</dbReference>
<feature type="compositionally biased region" description="Polar residues" evidence="1">
    <location>
        <begin position="813"/>
        <end position="824"/>
    </location>
</feature>
<protein>
    <recommendedName>
        <fullName evidence="2">Alpha-L-rhamnosidase C-terminal domain-containing protein</fullName>
    </recommendedName>
</protein>
<name>A0A3D8S274_9HELO</name>
<dbReference type="Gene3D" id="2.60.120.560">
    <property type="entry name" value="Exo-inulinase, domain 1"/>
    <property type="match status" value="1"/>
</dbReference>
<dbReference type="InterPro" id="IPR008928">
    <property type="entry name" value="6-hairpin_glycosidase_sf"/>
</dbReference>
<evidence type="ECO:0000313" key="3">
    <source>
        <dbReference type="EMBL" id="RDW80403.1"/>
    </source>
</evidence>
<reference evidence="3 4" key="1">
    <citation type="journal article" date="2018" name="IMA Fungus">
        <title>IMA Genome-F 9: Draft genome sequence of Annulohypoxylon stygium, Aspergillus mulundensis, Berkeleyomyces basicola (syn. Thielaviopsis basicola), Ceratocystis smalleyi, two Cercospora beticola strains, Coleophoma cylindrospora, Fusarium fracticaudum, Phialophora cf. hyalina, and Morchella septimelata.</title>
        <authorList>
            <person name="Wingfield B.D."/>
            <person name="Bills G.F."/>
            <person name="Dong Y."/>
            <person name="Huang W."/>
            <person name="Nel W.J."/>
            <person name="Swalarsk-Parry B.S."/>
            <person name="Vaghefi N."/>
            <person name="Wilken P.M."/>
            <person name="An Z."/>
            <person name="de Beer Z.W."/>
            <person name="De Vos L."/>
            <person name="Chen L."/>
            <person name="Duong T.A."/>
            <person name="Gao Y."/>
            <person name="Hammerbacher A."/>
            <person name="Kikkert J.R."/>
            <person name="Li Y."/>
            <person name="Li H."/>
            <person name="Li K."/>
            <person name="Li Q."/>
            <person name="Liu X."/>
            <person name="Ma X."/>
            <person name="Naidoo K."/>
            <person name="Pethybridge S.J."/>
            <person name="Sun J."/>
            <person name="Steenkamp E.T."/>
            <person name="van der Nest M.A."/>
            <person name="van Wyk S."/>
            <person name="Wingfield M.J."/>
            <person name="Xiong C."/>
            <person name="Yue Q."/>
            <person name="Zhang X."/>
        </authorList>
    </citation>
    <scope>NUCLEOTIDE SEQUENCE [LARGE SCALE GENOMIC DNA]</scope>
    <source>
        <strain evidence="3 4">BP5796</strain>
    </source>
</reference>
<dbReference type="Gene3D" id="2.60.420.10">
    <property type="entry name" value="Maltose phosphorylase, domain 3"/>
    <property type="match status" value="1"/>
</dbReference>
<dbReference type="PANTHER" id="PTHR34987">
    <property type="entry name" value="C, PUTATIVE (AFU_ORTHOLOGUE AFUA_3G02880)-RELATED"/>
    <property type="match status" value="1"/>
</dbReference>
<comment type="caution">
    <text evidence="3">The sequence shown here is derived from an EMBL/GenBank/DDBJ whole genome shotgun (WGS) entry which is preliminary data.</text>
</comment>
<dbReference type="Pfam" id="PF17390">
    <property type="entry name" value="Bac_rhamnosid_C"/>
    <property type="match status" value="1"/>
</dbReference>
<dbReference type="InterPro" id="IPR012341">
    <property type="entry name" value="6hp_glycosidase-like_sf"/>
</dbReference>
<gene>
    <name evidence="3" type="ORF">BP5796_05101</name>
</gene>
<dbReference type="AlphaFoldDB" id="A0A3D8S274"/>
<dbReference type="GO" id="GO:0003824">
    <property type="term" value="F:catalytic activity"/>
    <property type="evidence" value="ECO:0007669"/>
    <property type="project" value="UniProtKB-ARBA"/>
</dbReference>
<sequence>MSVSAQEEFPYGCSLPSKILRKTGHEAEKWSTTPWSLKNGANGQSSIVLDYSRAEGGIPFFKTSAVTSESNSVEIEVVYSETYEGLDKEDGDGPFFLFSNAMNTYRRHAHTFNASNKPVYVEEKYAQRSQRYQKIILKTPNSTISFSSLGYRLLRIPNPTISTFSCSSETLNKIWQDGVRTVDMCTVEAGETADAWEVTEAGTIIHGQHWAPCRQGTRWGDMKVEFEVKIMNGGASWGIHMVANGLIFCLDSEKRSLAAFDGLADTSGVFPSIPKGLWVLDSAINLNEWLKVESIAQGTSISITINGQAIAKVEDLSLHPILGGSRNNTGSVAFGGPSNYTALYKSLTVKDNAGNILYENNLLLSNKARTLADFQVGTNSLACTIDGAKRDRACFGGDLFVMGRSIFYSTGNFEAALGSIKLLTSHQTKDGYLGNLCPIQAPIHDDESEPPTYAFYSLSYALLLIVAIKDYWLHSGDLASVQSIWGRLEKLIAFTERFVDGRGLVVAPPPLSMDWFPMGGPIFGASGKINLAYFDALKAMSAVAKALKVEDPFTIKAEILSGNIVAHLWNGETGIMRLSDLTSPTGLCQDINAYGVVIGVSPLHPKAVLNLVAPKTSGLPLAFQNIERWDQKKVVSPYASGYAAEALFLRGEGSSAVELIERVWGVMADSANPNYSGGHWEAMKPDGTPVTEDTSLMHGWSTGPVHLLPRYLGGLEPLEAGFSRFRIKPVLAGLSSVDVKLASKAGEIKVSLRIQESTGSGDMMLKVPRGAVAEVYAPEGWVLADDASPAVKTISGDDTEMVLSLRKQSTGAVSGDKSSILTTSQEKDSSSPQLNRKDTWLSRLLIKLLGFFGLQSNTMAILWASGPRRNYKVYSVILARPEDRMPLKGWEVVHLDFEVATPATSTI</sequence>
<evidence type="ECO:0000313" key="4">
    <source>
        <dbReference type="Proteomes" id="UP000256328"/>
    </source>
</evidence>
<dbReference type="SUPFAM" id="SSF48208">
    <property type="entry name" value="Six-hairpin glycosidases"/>
    <property type="match status" value="1"/>
</dbReference>
<organism evidence="3 4">
    <name type="scientific">Coleophoma crateriformis</name>
    <dbReference type="NCBI Taxonomy" id="565419"/>
    <lineage>
        <taxon>Eukaryota</taxon>
        <taxon>Fungi</taxon>
        <taxon>Dikarya</taxon>
        <taxon>Ascomycota</taxon>
        <taxon>Pezizomycotina</taxon>
        <taxon>Leotiomycetes</taxon>
        <taxon>Helotiales</taxon>
        <taxon>Dermateaceae</taxon>
        <taxon>Coleophoma</taxon>
    </lineage>
</organism>
<evidence type="ECO:0000259" key="2">
    <source>
        <dbReference type="Pfam" id="PF17390"/>
    </source>
</evidence>
<dbReference type="EMBL" id="PDLN01000007">
    <property type="protein sequence ID" value="RDW80403.1"/>
    <property type="molecule type" value="Genomic_DNA"/>
</dbReference>
<dbReference type="Gene3D" id="1.50.10.10">
    <property type="match status" value="1"/>
</dbReference>
<keyword evidence="4" id="KW-1185">Reference proteome</keyword>
<dbReference type="GO" id="GO:0005975">
    <property type="term" value="P:carbohydrate metabolic process"/>
    <property type="evidence" value="ECO:0007669"/>
    <property type="project" value="InterPro"/>
</dbReference>
<proteinExistence type="predicted"/>
<feature type="domain" description="Alpha-L-rhamnosidase C-terminal" evidence="2">
    <location>
        <begin position="714"/>
        <end position="779"/>
    </location>
</feature>
<accession>A0A3D8S274</accession>
<feature type="compositionally biased region" description="Basic and acidic residues" evidence="1">
    <location>
        <begin position="825"/>
        <end position="834"/>
    </location>
</feature>
<feature type="region of interest" description="Disordered" evidence="1">
    <location>
        <begin position="813"/>
        <end position="834"/>
    </location>
</feature>
<dbReference type="PANTHER" id="PTHR34987:SF4">
    <property type="entry name" value="ALPHA-L-RHAMNOSIDASE C-TERMINAL DOMAIN-CONTAINING PROTEIN"/>
    <property type="match status" value="1"/>
</dbReference>
<dbReference type="Proteomes" id="UP000256328">
    <property type="component" value="Unassembled WGS sequence"/>
</dbReference>
<evidence type="ECO:0000256" key="1">
    <source>
        <dbReference type="SAM" id="MobiDB-lite"/>
    </source>
</evidence>
<dbReference type="OrthoDB" id="10036721at2759"/>